<dbReference type="STRING" id="56449.XBLMG947_1356"/>
<name>A0A1C3NJL1_9XANT</name>
<evidence type="ECO:0000313" key="1">
    <source>
        <dbReference type="EMBL" id="SBV50576.1"/>
    </source>
</evidence>
<evidence type="ECO:0000313" key="2">
    <source>
        <dbReference type="Proteomes" id="UP000092503"/>
    </source>
</evidence>
<dbReference type="AlphaFoldDB" id="A0A1C3NJL1"/>
<accession>A0A1C3NJL1</accession>
<gene>
    <name evidence="1" type="ORF">XBLMG947_1356</name>
</gene>
<dbReference type="EMBL" id="FLTX01000018">
    <property type="protein sequence ID" value="SBV50576.1"/>
    <property type="molecule type" value="Genomic_DNA"/>
</dbReference>
<sequence length="69" mass="7187">MLGAYLHGVFDHPQALAALLAWADLAQAAPLGLVALREASLDRLADAVHTPLDTAALTRLIGKEPACSN</sequence>
<protein>
    <submittedName>
        <fullName evidence="1">Adenosylcobyric acid synthase (Glutamine-hydrolyzing)</fullName>
    </submittedName>
</protein>
<proteinExistence type="predicted"/>
<dbReference type="Proteomes" id="UP000092503">
    <property type="component" value="Unassembled WGS sequence"/>
</dbReference>
<organism evidence="1 2">
    <name type="scientific">Xanthomonas bromi</name>
    <dbReference type="NCBI Taxonomy" id="56449"/>
    <lineage>
        <taxon>Bacteria</taxon>
        <taxon>Pseudomonadati</taxon>
        <taxon>Pseudomonadota</taxon>
        <taxon>Gammaproteobacteria</taxon>
        <taxon>Lysobacterales</taxon>
        <taxon>Lysobacteraceae</taxon>
        <taxon>Xanthomonas</taxon>
    </lineage>
</organism>
<reference evidence="1 2" key="1">
    <citation type="submission" date="2016-06" db="EMBL/GenBank/DDBJ databases">
        <authorList>
            <person name="Kjaerup R.B."/>
            <person name="Dalgaard T.S."/>
            <person name="Juul-Madsen H.R."/>
        </authorList>
    </citation>
    <scope>NUCLEOTIDE SEQUENCE [LARGE SCALE GENOMIC DNA]</scope>
    <source>
        <strain evidence="1">LMG947</strain>
    </source>
</reference>